<keyword evidence="8" id="KW-0067">ATP-binding</keyword>
<dbReference type="GO" id="GO:0009423">
    <property type="term" value="P:chorismate biosynthetic process"/>
    <property type="evidence" value="ECO:0007669"/>
    <property type="project" value="UniProtKB-UniPathway"/>
</dbReference>
<reference evidence="11" key="1">
    <citation type="journal article" date="2013" name="Environ. Microbiol.">
        <title>Microbiota from the distal guts of lean and obese adolescents exhibit partial functional redundancy besides clear differences in community structure.</title>
        <authorList>
            <person name="Ferrer M."/>
            <person name="Ruiz A."/>
            <person name="Lanza F."/>
            <person name="Haange S.B."/>
            <person name="Oberbach A."/>
            <person name="Till H."/>
            <person name="Bargiela R."/>
            <person name="Campoy C."/>
            <person name="Segura M.T."/>
            <person name="Richter M."/>
            <person name="von Bergen M."/>
            <person name="Seifert J."/>
            <person name="Suarez A."/>
        </authorList>
    </citation>
    <scope>NUCLEOTIDE SEQUENCE</scope>
</reference>
<dbReference type="PRINTS" id="PR01100">
    <property type="entry name" value="SHIKIMTKNASE"/>
</dbReference>
<dbReference type="InterPro" id="IPR000623">
    <property type="entry name" value="Shikimate_kinase/TSH1"/>
</dbReference>
<dbReference type="InterPro" id="IPR031322">
    <property type="entry name" value="Shikimate/glucono_kinase"/>
</dbReference>
<keyword evidence="9" id="KW-0057">Aromatic amino acid biosynthesis</keyword>
<sequence>MKNIILIGMPGSGKTTVGKRIAEALNRDFIDTDEMIVKNVGKPIPDIFANGGEKLFRKYEHEAVLAAGKLSGKVISTGGGVVVNDDNFDALKQNGTIIFLNRSTSYLPTDGRPLSQSNDLNEMFKK</sequence>
<evidence type="ECO:0000256" key="1">
    <source>
        <dbReference type="ARBA" id="ARBA00004842"/>
    </source>
</evidence>
<gene>
    <name evidence="11" type="ORF">OBE_03710</name>
</gene>
<keyword evidence="4" id="KW-0028">Amino-acid biosynthesis</keyword>
<proteinExistence type="inferred from homology"/>
<evidence type="ECO:0000313" key="11">
    <source>
        <dbReference type="EMBL" id="EKC70792.1"/>
    </source>
</evidence>
<comment type="pathway">
    <text evidence="1">Metabolic intermediate biosynthesis; chorismate biosynthesis; chorismate from D-erythrose 4-phosphate and phosphoenolpyruvate: step 5/7.</text>
</comment>
<protein>
    <recommendedName>
        <fullName evidence="3">shikimate kinase</fullName>
        <ecNumber evidence="3">2.7.1.71</ecNumber>
    </recommendedName>
</protein>
<dbReference type="SUPFAM" id="SSF52540">
    <property type="entry name" value="P-loop containing nucleoside triphosphate hydrolases"/>
    <property type="match status" value="1"/>
</dbReference>
<evidence type="ECO:0000256" key="2">
    <source>
        <dbReference type="ARBA" id="ARBA00006997"/>
    </source>
</evidence>
<dbReference type="UniPathway" id="UPA00053">
    <property type="reaction ID" value="UER00088"/>
</dbReference>
<evidence type="ECO:0000256" key="8">
    <source>
        <dbReference type="ARBA" id="ARBA00022840"/>
    </source>
</evidence>
<organism evidence="11">
    <name type="scientific">human gut metagenome</name>
    <dbReference type="NCBI Taxonomy" id="408170"/>
    <lineage>
        <taxon>unclassified sequences</taxon>
        <taxon>metagenomes</taxon>
        <taxon>organismal metagenomes</taxon>
    </lineage>
</organism>
<evidence type="ECO:0000256" key="6">
    <source>
        <dbReference type="ARBA" id="ARBA00022741"/>
    </source>
</evidence>
<feature type="non-terminal residue" evidence="11">
    <location>
        <position position="126"/>
    </location>
</feature>
<dbReference type="EMBL" id="AJWZ01002498">
    <property type="protein sequence ID" value="EKC70792.1"/>
    <property type="molecule type" value="Genomic_DNA"/>
</dbReference>
<evidence type="ECO:0000256" key="9">
    <source>
        <dbReference type="ARBA" id="ARBA00023141"/>
    </source>
</evidence>
<dbReference type="CDD" id="cd00464">
    <property type="entry name" value="SK"/>
    <property type="match status" value="1"/>
</dbReference>
<dbReference type="InterPro" id="IPR023000">
    <property type="entry name" value="Shikimate_kinase_CS"/>
</dbReference>
<dbReference type="AlphaFoldDB" id="K1TC97"/>
<comment type="caution">
    <text evidence="11">The sequence shown here is derived from an EMBL/GenBank/DDBJ whole genome shotgun (WGS) entry which is preliminary data.</text>
</comment>
<evidence type="ECO:0000256" key="3">
    <source>
        <dbReference type="ARBA" id="ARBA00012154"/>
    </source>
</evidence>
<evidence type="ECO:0000256" key="7">
    <source>
        <dbReference type="ARBA" id="ARBA00022777"/>
    </source>
</evidence>
<evidence type="ECO:0000256" key="5">
    <source>
        <dbReference type="ARBA" id="ARBA00022679"/>
    </source>
</evidence>
<dbReference type="GO" id="GO:0005524">
    <property type="term" value="F:ATP binding"/>
    <property type="evidence" value="ECO:0007669"/>
    <property type="project" value="UniProtKB-KW"/>
</dbReference>
<dbReference type="Gene3D" id="3.40.50.300">
    <property type="entry name" value="P-loop containing nucleotide triphosphate hydrolases"/>
    <property type="match status" value="1"/>
</dbReference>
<dbReference type="Pfam" id="PF01202">
    <property type="entry name" value="SKI"/>
    <property type="match status" value="1"/>
</dbReference>
<dbReference type="PANTHER" id="PTHR21087">
    <property type="entry name" value="SHIKIMATE KINASE"/>
    <property type="match status" value="1"/>
</dbReference>
<name>K1TC97_9ZZZZ</name>
<dbReference type="HAMAP" id="MF_00109">
    <property type="entry name" value="Shikimate_kinase"/>
    <property type="match status" value="1"/>
</dbReference>
<dbReference type="GO" id="GO:0005829">
    <property type="term" value="C:cytosol"/>
    <property type="evidence" value="ECO:0007669"/>
    <property type="project" value="TreeGrafter"/>
</dbReference>
<keyword evidence="6" id="KW-0547">Nucleotide-binding</keyword>
<dbReference type="GO" id="GO:0004765">
    <property type="term" value="F:shikimate kinase activity"/>
    <property type="evidence" value="ECO:0007669"/>
    <property type="project" value="UniProtKB-EC"/>
</dbReference>
<dbReference type="PROSITE" id="PS01128">
    <property type="entry name" value="SHIKIMATE_KINASE"/>
    <property type="match status" value="1"/>
</dbReference>
<dbReference type="PANTHER" id="PTHR21087:SF16">
    <property type="entry name" value="SHIKIMATE KINASE 1, CHLOROPLASTIC"/>
    <property type="match status" value="1"/>
</dbReference>
<dbReference type="InterPro" id="IPR027417">
    <property type="entry name" value="P-loop_NTPase"/>
</dbReference>
<evidence type="ECO:0000256" key="10">
    <source>
        <dbReference type="ARBA" id="ARBA00048567"/>
    </source>
</evidence>
<dbReference type="EC" id="2.7.1.71" evidence="3"/>
<dbReference type="GO" id="GO:0009073">
    <property type="term" value="P:aromatic amino acid family biosynthetic process"/>
    <property type="evidence" value="ECO:0007669"/>
    <property type="project" value="UniProtKB-KW"/>
</dbReference>
<evidence type="ECO:0000256" key="4">
    <source>
        <dbReference type="ARBA" id="ARBA00022605"/>
    </source>
</evidence>
<keyword evidence="7 11" id="KW-0418">Kinase</keyword>
<dbReference type="GO" id="GO:0008652">
    <property type="term" value="P:amino acid biosynthetic process"/>
    <property type="evidence" value="ECO:0007669"/>
    <property type="project" value="UniProtKB-KW"/>
</dbReference>
<keyword evidence="5 11" id="KW-0808">Transferase</keyword>
<comment type="similarity">
    <text evidence="2">Belongs to the shikimate kinase family.</text>
</comment>
<accession>K1TC97</accession>
<comment type="catalytic activity">
    <reaction evidence="10">
        <text>shikimate + ATP = 3-phosphoshikimate + ADP + H(+)</text>
        <dbReference type="Rhea" id="RHEA:13121"/>
        <dbReference type="ChEBI" id="CHEBI:15378"/>
        <dbReference type="ChEBI" id="CHEBI:30616"/>
        <dbReference type="ChEBI" id="CHEBI:36208"/>
        <dbReference type="ChEBI" id="CHEBI:145989"/>
        <dbReference type="ChEBI" id="CHEBI:456216"/>
        <dbReference type="EC" id="2.7.1.71"/>
    </reaction>
</comment>